<evidence type="ECO:0000313" key="4">
    <source>
        <dbReference type="EMBL" id="BBH06040.1"/>
    </source>
</evidence>
<dbReference type="GO" id="GO:0030014">
    <property type="term" value="C:CCR4-NOT complex"/>
    <property type="evidence" value="ECO:0007669"/>
    <property type="project" value="InterPro"/>
</dbReference>
<evidence type="ECO:0000256" key="2">
    <source>
        <dbReference type="SAM" id="MobiDB-lite"/>
    </source>
</evidence>
<evidence type="ECO:0000256" key="1">
    <source>
        <dbReference type="PROSITE-ProRule" id="PRU00175"/>
    </source>
</evidence>
<reference evidence="4" key="1">
    <citation type="journal article" date="2019" name="Science">
        <title>Mutation of a bHLH transcription factor allowed almond domestication.</title>
        <authorList>
            <person name="Sanchez-Perez R."/>
            <person name="Pavan S."/>
            <person name="Mazzeo R."/>
            <person name="Moldovan C."/>
            <person name="Aiese Cigliano R."/>
            <person name="Del Cueto J."/>
            <person name="Ricciardi F."/>
            <person name="Lotti C."/>
            <person name="Ricciardi L."/>
            <person name="Dicenta F."/>
            <person name="Lopez-Marques R.L."/>
            <person name="Lindberg Moller B."/>
        </authorList>
    </citation>
    <scope>NUCLEOTIDE SEQUENCE</scope>
</reference>
<feature type="compositionally biased region" description="Polar residues" evidence="2">
    <location>
        <begin position="218"/>
        <end position="227"/>
    </location>
</feature>
<evidence type="ECO:0000259" key="3">
    <source>
        <dbReference type="PROSITE" id="PS50089"/>
    </source>
</evidence>
<dbReference type="GO" id="GO:0008270">
    <property type="term" value="F:zinc ion binding"/>
    <property type="evidence" value="ECO:0007669"/>
    <property type="project" value="UniProtKB-KW"/>
</dbReference>
<feature type="compositionally biased region" description="Low complexity" evidence="2">
    <location>
        <begin position="509"/>
        <end position="520"/>
    </location>
</feature>
<dbReference type="GO" id="GO:0016567">
    <property type="term" value="P:protein ubiquitination"/>
    <property type="evidence" value="ECO:0007669"/>
    <property type="project" value="TreeGrafter"/>
</dbReference>
<name>A0A4Y1RP44_PRUDU</name>
<dbReference type="InterPro" id="IPR039780">
    <property type="entry name" value="Mot2"/>
</dbReference>
<dbReference type="Pfam" id="PF14570">
    <property type="entry name" value="zf-RING_4"/>
    <property type="match status" value="1"/>
</dbReference>
<proteinExistence type="predicted"/>
<gene>
    <name evidence="4" type="ORF">Prudu_017586</name>
</gene>
<dbReference type="AlphaFoldDB" id="A0A4Y1RP44"/>
<keyword evidence="1" id="KW-0479">Metal-binding</keyword>
<dbReference type="Gene3D" id="3.30.70.330">
    <property type="match status" value="1"/>
</dbReference>
<dbReference type="PROSITE" id="PS50089">
    <property type="entry name" value="ZF_RING_2"/>
    <property type="match status" value="1"/>
</dbReference>
<keyword evidence="1" id="KW-0862">Zinc</keyword>
<feature type="region of interest" description="Disordered" evidence="2">
    <location>
        <begin position="504"/>
        <end position="527"/>
    </location>
</feature>
<dbReference type="GO" id="GO:0004842">
    <property type="term" value="F:ubiquitin-protein transferase activity"/>
    <property type="evidence" value="ECO:0007669"/>
    <property type="project" value="InterPro"/>
</dbReference>
<dbReference type="SUPFAM" id="SSF57850">
    <property type="entry name" value="RING/U-box"/>
    <property type="match status" value="1"/>
</dbReference>
<feature type="compositionally biased region" description="Polar residues" evidence="2">
    <location>
        <begin position="588"/>
        <end position="598"/>
    </location>
</feature>
<keyword evidence="1" id="KW-0863">Zinc-finger</keyword>
<dbReference type="InterPro" id="IPR039515">
    <property type="entry name" value="NOT4_mRING-HC-C4C4"/>
</dbReference>
<dbReference type="EMBL" id="AP019302">
    <property type="protein sequence ID" value="BBH06040.1"/>
    <property type="molecule type" value="Genomic_DNA"/>
</dbReference>
<feature type="region of interest" description="Disordered" evidence="2">
    <location>
        <begin position="218"/>
        <end position="253"/>
    </location>
</feature>
<dbReference type="InterPro" id="IPR001841">
    <property type="entry name" value="Znf_RING"/>
</dbReference>
<dbReference type="InterPro" id="IPR013083">
    <property type="entry name" value="Znf_RING/FYVE/PHD"/>
</dbReference>
<sequence length="682" mass="74728">MSDKGEKTCPICAEEMDFTDQQLKPCKCGYEVCVWCWHHIMEMAEKDGKEGRCPVCRTTYDKEKIVGVAANCQKLVADINLKRKQKKPKGPEAKKQLTDVRVLQRTLVYVIGLPLNLANEDLLKRREYFGQYGKVLKVSVSRTANGEDSFTKDGLVSAFERSKDHQNIGVTNNLHRRPGKGLPPPMDECSKCERSTEAKPLVNQPSDIAGNVVKISSSVPTATSSPGSERLPHQNPETSNDLHPLSSEVVRNESSTRNVRSIISAEGCKGHFNGLDPLVLNEQNINNNGQVAVSNTASEALVDRTSIKDLGCLLPNNGIGRGIRATSTALSSNKNICYPSSNLSNKPVDNKGNSISEFDRTVEPTSVLPEMGSGKYLGGSDTSKPSIDCSLAYDIGESGIISNILAMDLDASEGSLSPFHNLIKLLGETDKDCSLLKVQSSRKLLDKKQSRFSFAQQEDSCDNVWQASNDYSALSDLMDKKDSFVDLESNKFLRIPSYASSKVPVTEAPSSVPPGFSVPSRAPPPGFPSHLSSRRVNQAFDSSGDVKNNGQAILEVGEGIVARGLSRRATLSQFNTSEPDASRHLMRQQPTSTQQNLGFQDHFSTRYSSLNDAHRISPQHPDQFQPNNTSSFVQSSTQQLSDVHVSNSHWAQWNEVDLRKVVLSCLVDLMDASNGRNRAPQS</sequence>
<dbReference type="Gene3D" id="3.30.40.10">
    <property type="entry name" value="Zinc/RING finger domain, C3HC4 (zinc finger)"/>
    <property type="match status" value="1"/>
</dbReference>
<dbReference type="InterPro" id="IPR035979">
    <property type="entry name" value="RBD_domain_sf"/>
</dbReference>
<feature type="region of interest" description="Disordered" evidence="2">
    <location>
        <begin position="575"/>
        <end position="599"/>
    </location>
</feature>
<dbReference type="GO" id="GO:0003676">
    <property type="term" value="F:nucleic acid binding"/>
    <property type="evidence" value="ECO:0007669"/>
    <property type="project" value="InterPro"/>
</dbReference>
<dbReference type="InterPro" id="IPR012677">
    <property type="entry name" value="Nucleotide-bd_a/b_plait_sf"/>
</dbReference>
<dbReference type="CDD" id="cd16618">
    <property type="entry name" value="mRING-HC-C4C4_CNOT4"/>
    <property type="match status" value="1"/>
</dbReference>
<feature type="domain" description="RING-type" evidence="3">
    <location>
        <begin position="9"/>
        <end position="57"/>
    </location>
</feature>
<dbReference type="SUPFAM" id="SSF54928">
    <property type="entry name" value="RNA-binding domain, RBD"/>
    <property type="match status" value="1"/>
</dbReference>
<dbReference type="PANTHER" id="PTHR12603:SF22">
    <property type="entry name" value="TRANSCRIPTION FACTOR C2H2 FAMILY-RELATED"/>
    <property type="match status" value="1"/>
</dbReference>
<accession>A0A4Y1RP44</accession>
<protein>
    <submittedName>
        <fullName evidence="4">RNA binding RRM/RBD/RNP motifs family protein</fullName>
    </submittedName>
</protein>
<organism evidence="4">
    <name type="scientific">Prunus dulcis</name>
    <name type="common">Almond</name>
    <name type="synonym">Amygdalus dulcis</name>
    <dbReference type="NCBI Taxonomy" id="3755"/>
    <lineage>
        <taxon>Eukaryota</taxon>
        <taxon>Viridiplantae</taxon>
        <taxon>Streptophyta</taxon>
        <taxon>Embryophyta</taxon>
        <taxon>Tracheophyta</taxon>
        <taxon>Spermatophyta</taxon>
        <taxon>Magnoliopsida</taxon>
        <taxon>eudicotyledons</taxon>
        <taxon>Gunneridae</taxon>
        <taxon>Pentapetalae</taxon>
        <taxon>rosids</taxon>
        <taxon>fabids</taxon>
        <taxon>Rosales</taxon>
        <taxon>Rosaceae</taxon>
        <taxon>Amygdaloideae</taxon>
        <taxon>Amygdaleae</taxon>
        <taxon>Prunus</taxon>
    </lineage>
</organism>
<dbReference type="PANTHER" id="PTHR12603">
    <property type="entry name" value="CCR4-NOT TRANSCRIPTION COMPLEX RELATED"/>
    <property type="match status" value="1"/>
</dbReference>